<organism evidence="4">
    <name type="scientific">Lepidodinium chlorophorum</name>
    <name type="common">Dinoflagellate</name>
    <name type="synonym">Gymnodinium chlorophorum</name>
    <dbReference type="NCBI Taxonomy" id="107758"/>
    <lineage>
        <taxon>Eukaryota</taxon>
        <taxon>Sar</taxon>
        <taxon>Alveolata</taxon>
        <taxon>Dinophyceae</taxon>
        <taxon>Gymnodiniales</taxon>
        <taxon>Gymnodiniaceae</taxon>
        <taxon>Lepidodinium</taxon>
    </lineage>
</organism>
<keyword evidence="2" id="KW-0732">Signal</keyword>
<proteinExistence type="evidence at transcript level"/>
<dbReference type="PANTHER" id="PTHR47378:SF1">
    <property type="entry name" value="DIVINYL CHLOROPHYLLIDE A 8-VINYL-REDUCTASE, CHLOROPLASTIC"/>
    <property type="match status" value="1"/>
</dbReference>
<feature type="signal peptide" evidence="2">
    <location>
        <begin position="1"/>
        <end position="18"/>
    </location>
</feature>
<dbReference type="InterPro" id="IPR044201">
    <property type="entry name" value="DVR-like"/>
</dbReference>
<dbReference type="EMBL" id="FR874015">
    <property type="protein sequence ID" value="CCC15097.1"/>
    <property type="molecule type" value="mRNA"/>
</dbReference>
<dbReference type="Pfam" id="PF05368">
    <property type="entry name" value="NmrA"/>
    <property type="match status" value="1"/>
</dbReference>
<dbReference type="GO" id="GO:0015995">
    <property type="term" value="P:chlorophyll biosynthetic process"/>
    <property type="evidence" value="ECO:0007669"/>
    <property type="project" value="UniProtKB-UniPathway"/>
</dbReference>
<feature type="chain" id="PRO_5003374745" evidence="2">
    <location>
        <begin position="19"/>
        <end position="444"/>
    </location>
</feature>
<evidence type="ECO:0000256" key="2">
    <source>
        <dbReference type="SAM" id="SignalP"/>
    </source>
</evidence>
<feature type="non-terminal residue" evidence="4">
    <location>
        <position position="444"/>
    </location>
</feature>
<feature type="domain" description="NmrA-like" evidence="3">
    <location>
        <begin position="111"/>
        <end position="388"/>
    </location>
</feature>
<gene>
    <name evidence="4" type="primary">dvr1</name>
</gene>
<reference evidence="4" key="2">
    <citation type="submission" date="2011-02" db="EMBL/GenBank/DDBJ databases">
        <authorList>
            <person name="Minge M.A."/>
        </authorList>
    </citation>
    <scope>NUCLEOTIDE SEQUENCE</scope>
    <source>
        <strain evidence="4">RCC1488</strain>
    </source>
</reference>
<dbReference type="PANTHER" id="PTHR47378">
    <property type="entry name" value="DIVINYL CHLOROPHYLLIDE A 8-VINYL-REDUCTASE, CHLOROPLASTIC"/>
    <property type="match status" value="1"/>
</dbReference>
<evidence type="ECO:0000259" key="3">
    <source>
        <dbReference type="Pfam" id="PF05368"/>
    </source>
</evidence>
<dbReference type="InterPro" id="IPR008030">
    <property type="entry name" value="NmrA-like"/>
</dbReference>
<dbReference type="UniPathway" id="UPA00668"/>
<dbReference type="AlphaFoldDB" id="F8LSW6"/>
<name>F8LSW6_LEPCH</name>
<accession>F8LSW6</accession>
<reference evidence="4" key="1">
    <citation type="journal article" date="2010" name="BMC Evol. Biol.">
        <title>A phylogenetic mosaic plastid proteome and unusual plastid-targeting signals in the green-colored dinoflagellate Lepidodinium chlorophorum.</title>
        <authorList>
            <person name="Minge M.A."/>
            <person name="Shalchian-Tabrizi K."/>
            <person name="Torresen O.K."/>
            <person name="Takishita K."/>
            <person name="Probert I."/>
            <person name="Inagaki Y."/>
            <person name="Klaveness D."/>
            <person name="Jakobsen K.S."/>
        </authorList>
    </citation>
    <scope>NUCLEOTIDE SEQUENCE</scope>
    <source>
        <strain evidence="4">RCC1488</strain>
    </source>
</reference>
<evidence type="ECO:0000313" key="4">
    <source>
        <dbReference type="EMBL" id="CCC15097.1"/>
    </source>
</evidence>
<dbReference type="CDD" id="cd05243">
    <property type="entry name" value="SDR_a5"/>
    <property type="match status" value="1"/>
</dbReference>
<dbReference type="GO" id="GO:0016491">
    <property type="term" value="F:oxidoreductase activity"/>
    <property type="evidence" value="ECO:0007669"/>
    <property type="project" value="UniProtKB-KW"/>
</dbReference>
<evidence type="ECO:0000256" key="1">
    <source>
        <dbReference type="ARBA" id="ARBA00023002"/>
    </source>
</evidence>
<protein>
    <submittedName>
        <fullName evidence="4">3,8-divinyl protochlorophyllide a 8-vinyl reductase</fullName>
    </submittedName>
</protein>
<sequence length="444" mass="47730">MQRVVIVTLLASIARTSGGTELLNVQPGTLTIPRSINHYKSEQRRAYKMPTNSRTKAIREQHGAPDRNWPSDAPKATWALMGNRQNRIAAAKAIAADGLSTAERSVSTPGKRVVVFGATGYIGRFVVAESISRGYDTVAFARERSGVGGKNSKNDVEKDFDGAVVFGSITDDSVQRAFDGKAVDTVVVCLASRTGGKQDSYDIDYGATKRVLDTARKNGVRHFVLLSAICVQKPTLAFQDAKLKLEAELQAAGDITYSIVRPTAYFKSLAGQIEKVKGGGSYVMFGDGALTSCKPISERDLAAYMINCVEDKSLENKILPIGGPGKAITPKEQGELLFKALGKEPKMSSVPVALFDVITGVLGFLASIFPSLADKAEFARIGKYYAVESMLVYDPVKGVYLPGDSTPSYGKDTLEQFYVDAVQKGLKGQELGDQAVFGKIGKKA</sequence>
<dbReference type="SUPFAM" id="SSF51735">
    <property type="entry name" value="NAD(P)-binding Rossmann-fold domains"/>
    <property type="match status" value="1"/>
</dbReference>
<dbReference type="InterPro" id="IPR036291">
    <property type="entry name" value="NAD(P)-bd_dom_sf"/>
</dbReference>
<dbReference type="Gene3D" id="3.40.50.720">
    <property type="entry name" value="NAD(P)-binding Rossmann-like Domain"/>
    <property type="match status" value="1"/>
</dbReference>
<keyword evidence="1" id="KW-0560">Oxidoreductase</keyword>